<organism evidence="4 5">
    <name type="scientific">Conoideocrella luteorostrata</name>
    <dbReference type="NCBI Taxonomy" id="1105319"/>
    <lineage>
        <taxon>Eukaryota</taxon>
        <taxon>Fungi</taxon>
        <taxon>Dikarya</taxon>
        <taxon>Ascomycota</taxon>
        <taxon>Pezizomycotina</taxon>
        <taxon>Sordariomycetes</taxon>
        <taxon>Hypocreomycetidae</taxon>
        <taxon>Hypocreales</taxon>
        <taxon>Clavicipitaceae</taxon>
        <taxon>Conoideocrella</taxon>
    </lineage>
</organism>
<dbReference type="PANTHER" id="PTHR22946:SF12">
    <property type="entry name" value="CONIDIAL PIGMENT BIOSYNTHESIS PROTEIN AYG1 (AFU_ORTHOLOGUE AFUA_2G17550)"/>
    <property type="match status" value="1"/>
</dbReference>
<proteinExistence type="predicted"/>
<accession>A0AAJ0CPP2</accession>
<dbReference type="EMBL" id="JASWJB010000089">
    <property type="protein sequence ID" value="KAK2599131.1"/>
    <property type="molecule type" value="Genomic_DNA"/>
</dbReference>
<dbReference type="InterPro" id="IPR010520">
    <property type="entry name" value="FrsA-like"/>
</dbReference>
<evidence type="ECO:0000256" key="3">
    <source>
        <dbReference type="SAM" id="SignalP"/>
    </source>
</evidence>
<keyword evidence="5" id="KW-1185">Reference proteome</keyword>
<evidence type="ECO:0000313" key="4">
    <source>
        <dbReference type="EMBL" id="KAK2599131.1"/>
    </source>
</evidence>
<evidence type="ECO:0000313" key="5">
    <source>
        <dbReference type="Proteomes" id="UP001251528"/>
    </source>
</evidence>
<keyword evidence="1" id="KW-0378">Hydrolase</keyword>
<dbReference type="PANTHER" id="PTHR22946">
    <property type="entry name" value="DIENELACTONE HYDROLASE DOMAIN-CONTAINING PROTEIN-RELATED"/>
    <property type="match status" value="1"/>
</dbReference>
<feature type="signal peptide" evidence="3">
    <location>
        <begin position="1"/>
        <end position="17"/>
    </location>
</feature>
<gene>
    <name evidence="4" type="ORF">QQS21_005392</name>
</gene>
<dbReference type="SUPFAM" id="SSF53474">
    <property type="entry name" value="alpha/beta-Hydrolases"/>
    <property type="match status" value="1"/>
</dbReference>
<protein>
    <recommendedName>
        <fullName evidence="6">Alpha/beta-hydrolase</fullName>
    </recommendedName>
</protein>
<dbReference type="GO" id="GO:0016787">
    <property type="term" value="F:hydrolase activity"/>
    <property type="evidence" value="ECO:0007669"/>
    <property type="project" value="UniProtKB-KW"/>
</dbReference>
<dbReference type="InterPro" id="IPR050261">
    <property type="entry name" value="FrsA_esterase"/>
</dbReference>
<dbReference type="Gene3D" id="3.40.50.1820">
    <property type="entry name" value="alpha/beta hydrolase"/>
    <property type="match status" value="1"/>
</dbReference>
<dbReference type="AlphaFoldDB" id="A0AAJ0CPP2"/>
<dbReference type="Gene3D" id="1.20.1440.110">
    <property type="entry name" value="acylaminoacyl peptidase"/>
    <property type="match status" value="1"/>
</dbReference>
<reference evidence="4" key="1">
    <citation type="submission" date="2023-06" db="EMBL/GenBank/DDBJ databases">
        <title>Conoideocrella luteorostrata (Hypocreales: Clavicipitaceae), a potential biocontrol fungus for elongate hemlock scale in United States Christmas tree production areas.</title>
        <authorList>
            <person name="Barrett H."/>
            <person name="Lovett B."/>
            <person name="Macias A.M."/>
            <person name="Stajich J.E."/>
            <person name="Kasson M.T."/>
        </authorList>
    </citation>
    <scope>NUCLEOTIDE SEQUENCE</scope>
    <source>
        <strain evidence="4">ARSEF 14590</strain>
    </source>
</reference>
<evidence type="ECO:0000256" key="2">
    <source>
        <dbReference type="SAM" id="MobiDB-lite"/>
    </source>
</evidence>
<evidence type="ECO:0000256" key="1">
    <source>
        <dbReference type="ARBA" id="ARBA00022801"/>
    </source>
</evidence>
<comment type="caution">
    <text evidence="4">The sequence shown here is derived from an EMBL/GenBank/DDBJ whole genome shotgun (WGS) entry which is preliminary data.</text>
</comment>
<dbReference type="InterPro" id="IPR029058">
    <property type="entry name" value="AB_hydrolase_fold"/>
</dbReference>
<feature type="region of interest" description="Disordered" evidence="2">
    <location>
        <begin position="18"/>
        <end position="62"/>
    </location>
</feature>
<evidence type="ECO:0008006" key="6">
    <source>
        <dbReference type="Google" id="ProtNLM"/>
    </source>
</evidence>
<dbReference type="Proteomes" id="UP001251528">
    <property type="component" value="Unassembled WGS sequence"/>
</dbReference>
<keyword evidence="3" id="KW-0732">Signal</keyword>
<sequence length="511" mass="55962">MKLSQLFLLAGCTSLAAVSDPKRHSPISPSDPRFDSHASSQASPRQAPRSLHSVSKRSNSTKDAMVKLSPDLDFHFEILRAMSLAPFEGSDIGEVLVAAQKIKPKDFESYYGAFNRLATRVHEAAKDIDSHKYPVSARNAFFKAATYYRSADFFLHGNWTDPRINTLWDSQLAAFDAALKLMPIPGQRVTLRAKDDNFTIPAIFFSSGRPGPRPTVIMCNGYDGSQEEMYHLVGQSVLQRGMNVISFEGPGQPTVRRQQNLGFITQWEKVVTPVVDFALTRPEVDPAAIGLLGYSFGGYLAPRAAAFEHRLAAVLAVDGLFSFGDTVMNQFKPLEGVFKSGNASFFNSAVEKALADPSADTQTRWAVQQGMWSFNAKTPFEWLTKTQAYTLVNVTQQIKAPVFVADADDDQFFMGQAPILADKLGKLATYHMFKAADGAGEHCSVGAAVLENQVMLDWFQNIVDKGQQRTGDQTTAAMPTVTTAGGAELGVMYSLLFGVLLYSIGSSMLLF</sequence>
<dbReference type="Pfam" id="PF06500">
    <property type="entry name" value="FrsA-like"/>
    <property type="match status" value="1"/>
</dbReference>
<feature type="compositionally biased region" description="Polar residues" evidence="2">
    <location>
        <begin position="52"/>
        <end position="62"/>
    </location>
</feature>
<name>A0AAJ0CPP2_9HYPO</name>
<feature type="chain" id="PRO_5042602714" description="Alpha/beta-hydrolase" evidence="3">
    <location>
        <begin position="18"/>
        <end position="511"/>
    </location>
</feature>